<dbReference type="InterPro" id="IPR045032">
    <property type="entry name" value="PEL"/>
</dbReference>
<evidence type="ECO:0000256" key="2">
    <source>
        <dbReference type="ARBA" id="ARBA00005220"/>
    </source>
</evidence>
<dbReference type="SUPFAM" id="SSF51126">
    <property type="entry name" value="Pectin lyase-like"/>
    <property type="match status" value="1"/>
</dbReference>
<feature type="signal peptide" evidence="8">
    <location>
        <begin position="1"/>
        <end position="19"/>
    </location>
</feature>
<feature type="chain" id="PRO_5041766150" description="Pectate lyase" evidence="8">
    <location>
        <begin position="20"/>
        <end position="468"/>
    </location>
</feature>
<dbReference type="GO" id="GO:0030570">
    <property type="term" value="F:pectate lyase activity"/>
    <property type="evidence" value="ECO:0007669"/>
    <property type="project" value="UniProtKB-EC"/>
</dbReference>
<comment type="pathway">
    <text evidence="2 8">Glycan metabolism; pectin degradation; 2-dehydro-3-deoxy-D-gluconate from pectin: step 2/5.</text>
</comment>
<keyword evidence="6 8" id="KW-0106">Calcium</keyword>
<gene>
    <name evidence="10" type="ORF">QVD17_18608</name>
</gene>
<name>A0AAD8KPG2_TARER</name>
<comment type="similarity">
    <text evidence="8">Belongs to the polysaccharide lyase 1 family.</text>
</comment>
<dbReference type="PANTHER" id="PTHR31683:SF209">
    <property type="entry name" value="PECTATE LYASE"/>
    <property type="match status" value="1"/>
</dbReference>
<dbReference type="Proteomes" id="UP001229421">
    <property type="component" value="Unassembled WGS sequence"/>
</dbReference>
<dbReference type="PRINTS" id="PR00807">
    <property type="entry name" value="AMBALLERGEN"/>
</dbReference>
<dbReference type="SMART" id="SM00656">
    <property type="entry name" value="Amb_all"/>
    <property type="match status" value="1"/>
</dbReference>
<dbReference type="PANTHER" id="PTHR31683">
    <property type="entry name" value="PECTATE LYASE 18-RELATED"/>
    <property type="match status" value="1"/>
</dbReference>
<evidence type="ECO:0000256" key="8">
    <source>
        <dbReference type="RuleBase" id="RU361123"/>
    </source>
</evidence>
<evidence type="ECO:0000256" key="1">
    <source>
        <dbReference type="ARBA" id="ARBA00000695"/>
    </source>
</evidence>
<organism evidence="10 11">
    <name type="scientific">Tagetes erecta</name>
    <name type="common">African marigold</name>
    <dbReference type="NCBI Taxonomy" id="13708"/>
    <lineage>
        <taxon>Eukaryota</taxon>
        <taxon>Viridiplantae</taxon>
        <taxon>Streptophyta</taxon>
        <taxon>Embryophyta</taxon>
        <taxon>Tracheophyta</taxon>
        <taxon>Spermatophyta</taxon>
        <taxon>Magnoliopsida</taxon>
        <taxon>eudicotyledons</taxon>
        <taxon>Gunneridae</taxon>
        <taxon>Pentapetalae</taxon>
        <taxon>asterids</taxon>
        <taxon>campanulids</taxon>
        <taxon>Asterales</taxon>
        <taxon>Asteraceae</taxon>
        <taxon>Asteroideae</taxon>
        <taxon>Heliantheae alliance</taxon>
        <taxon>Tageteae</taxon>
        <taxon>Tagetes</taxon>
    </lineage>
</organism>
<dbReference type="InterPro" id="IPR012334">
    <property type="entry name" value="Pectin_lyas_fold"/>
</dbReference>
<accession>A0AAD8KPG2</accession>
<reference evidence="10" key="1">
    <citation type="journal article" date="2023" name="bioRxiv">
        <title>Improved chromosome-level genome assembly for marigold (Tagetes erecta).</title>
        <authorList>
            <person name="Jiang F."/>
            <person name="Yuan L."/>
            <person name="Wang S."/>
            <person name="Wang H."/>
            <person name="Xu D."/>
            <person name="Wang A."/>
            <person name="Fan W."/>
        </authorList>
    </citation>
    <scope>NUCLEOTIDE SEQUENCE</scope>
    <source>
        <strain evidence="10">WSJ</strain>
        <tissue evidence="10">Leaf</tissue>
    </source>
</reference>
<proteinExistence type="inferred from homology"/>
<feature type="domain" description="Pectate lyase" evidence="9">
    <location>
        <begin position="194"/>
        <end position="390"/>
    </location>
</feature>
<evidence type="ECO:0000256" key="7">
    <source>
        <dbReference type="ARBA" id="ARBA00023239"/>
    </source>
</evidence>
<evidence type="ECO:0000259" key="9">
    <source>
        <dbReference type="SMART" id="SM00656"/>
    </source>
</evidence>
<comment type="cofactor">
    <cofactor evidence="8">
        <name>Ca(2+)</name>
        <dbReference type="ChEBI" id="CHEBI:29108"/>
    </cofactor>
    <text evidence="8">Binds 1 Ca(2+) ion. Required for its activity.</text>
</comment>
<evidence type="ECO:0000256" key="6">
    <source>
        <dbReference type="ARBA" id="ARBA00022837"/>
    </source>
</evidence>
<evidence type="ECO:0000313" key="11">
    <source>
        <dbReference type="Proteomes" id="UP001229421"/>
    </source>
</evidence>
<keyword evidence="11" id="KW-1185">Reference proteome</keyword>
<dbReference type="InterPro" id="IPR018082">
    <property type="entry name" value="AmbAllergen"/>
</dbReference>
<keyword evidence="4 8" id="KW-0479">Metal-binding</keyword>
<evidence type="ECO:0000313" key="10">
    <source>
        <dbReference type="EMBL" id="KAK1423310.1"/>
    </source>
</evidence>
<evidence type="ECO:0000256" key="4">
    <source>
        <dbReference type="ARBA" id="ARBA00022723"/>
    </source>
</evidence>
<dbReference type="AlphaFoldDB" id="A0AAD8KPG2"/>
<sequence>MNSIFILVLLLSSNLLSSGNEVAAGGEVNQVCAKVYGLLNCNKEKCDAKCNDPEYVGTCIANISLLLKMKSTTYHLVLVVTFAYVISVMVDGSTRSNETLSSRRGLYRHKKHNGPCVAHNIIDKCWRCDPKWADNRQKLAGCVQGFGHNTTGGKGGKIYVVTTSVDDDVINPKPGTLRHAVLQPEPLWIIFSRHMNIKLCRELIFTSNKTIDARGFHIHIAGGAGIMLQNIRNIIIFNIHMYDITPAKGGMIKSAPHHVGVRGASDGDAICIFGSTDVWIDHCSFGNSYDGLIDVVARSTDITISNNHFVRHDKALLFGASDETPDENMKVTLAFNHFGKGLTQRLPAVRWGFVHVVNNDYTMWKSYAIGGAKGATIISQGNRYKAEHGAAKEVTHRNQAEKSEWCKWTWRSEGDWMLNGAFFVNSGNPHWAKKYKGYPLLRPEPAHRVHELTNFAGAALGCRVGLPC</sequence>
<dbReference type="Pfam" id="PF00544">
    <property type="entry name" value="Pectate_lyase_4"/>
    <property type="match status" value="1"/>
</dbReference>
<evidence type="ECO:0000256" key="3">
    <source>
        <dbReference type="ARBA" id="ARBA00012272"/>
    </source>
</evidence>
<dbReference type="InterPro" id="IPR002022">
    <property type="entry name" value="Pec_lyase"/>
</dbReference>
<dbReference type="EC" id="4.2.2.2" evidence="3 8"/>
<dbReference type="EMBL" id="JAUHHV010000005">
    <property type="protein sequence ID" value="KAK1423310.1"/>
    <property type="molecule type" value="Genomic_DNA"/>
</dbReference>
<dbReference type="GO" id="GO:0046872">
    <property type="term" value="F:metal ion binding"/>
    <property type="evidence" value="ECO:0007669"/>
    <property type="project" value="UniProtKB-KW"/>
</dbReference>
<comment type="catalytic activity">
    <reaction evidence="1 8">
        <text>Eliminative cleavage of (1-&gt;4)-alpha-D-galacturonan to give oligosaccharides with 4-deoxy-alpha-D-galact-4-enuronosyl groups at their non-reducing ends.</text>
        <dbReference type="EC" id="4.2.2.2"/>
    </reaction>
</comment>
<keyword evidence="5 8" id="KW-0732">Signal</keyword>
<keyword evidence="7 8" id="KW-0456">Lyase</keyword>
<dbReference type="InterPro" id="IPR011050">
    <property type="entry name" value="Pectin_lyase_fold/virulence"/>
</dbReference>
<comment type="caution">
    <text evidence="10">The sequence shown here is derived from an EMBL/GenBank/DDBJ whole genome shotgun (WGS) entry which is preliminary data.</text>
</comment>
<protein>
    <recommendedName>
        <fullName evidence="3 8">Pectate lyase</fullName>
        <ecNumber evidence="3 8">4.2.2.2</ecNumber>
    </recommendedName>
</protein>
<evidence type="ECO:0000256" key="5">
    <source>
        <dbReference type="ARBA" id="ARBA00022729"/>
    </source>
</evidence>
<dbReference type="Gene3D" id="2.160.20.10">
    <property type="entry name" value="Single-stranded right-handed beta-helix, Pectin lyase-like"/>
    <property type="match status" value="1"/>
</dbReference>